<sequence length="135" mass="15539">MFQLFLDNLIKAKYPNSGSCLNSEIEVLKCICLMGSECDETCAFCKMQCWPFLSSKRGLSWPLNDCIDLKWEFIRRKLLIRLHIRLGRCLANLGKIDEARENFIRSISFRGEVPSFHFPHFVLGVPKRCVCCGAC</sequence>
<organism evidence="1 2">
    <name type="scientific">Vicia faba</name>
    <name type="common">Broad bean</name>
    <name type="synonym">Faba vulgaris</name>
    <dbReference type="NCBI Taxonomy" id="3906"/>
    <lineage>
        <taxon>Eukaryota</taxon>
        <taxon>Viridiplantae</taxon>
        <taxon>Streptophyta</taxon>
        <taxon>Embryophyta</taxon>
        <taxon>Tracheophyta</taxon>
        <taxon>Spermatophyta</taxon>
        <taxon>Magnoliopsida</taxon>
        <taxon>eudicotyledons</taxon>
        <taxon>Gunneridae</taxon>
        <taxon>Pentapetalae</taxon>
        <taxon>rosids</taxon>
        <taxon>fabids</taxon>
        <taxon>Fabales</taxon>
        <taxon>Fabaceae</taxon>
        <taxon>Papilionoideae</taxon>
        <taxon>50 kb inversion clade</taxon>
        <taxon>NPAAA clade</taxon>
        <taxon>Hologalegina</taxon>
        <taxon>IRL clade</taxon>
        <taxon>Fabeae</taxon>
        <taxon>Vicia</taxon>
    </lineage>
</organism>
<reference evidence="1 2" key="1">
    <citation type="submission" date="2023-01" db="EMBL/GenBank/DDBJ databases">
        <authorList>
            <person name="Kreplak J."/>
        </authorList>
    </citation>
    <scope>NUCLEOTIDE SEQUENCE [LARGE SCALE GENOMIC DNA]</scope>
</reference>
<accession>A0AAV1BET8</accession>
<evidence type="ECO:0000313" key="1">
    <source>
        <dbReference type="EMBL" id="CAI8620025.1"/>
    </source>
</evidence>
<name>A0AAV1BET8_VICFA</name>
<protein>
    <submittedName>
        <fullName evidence="1">Uncharacterized protein</fullName>
    </submittedName>
</protein>
<dbReference type="Proteomes" id="UP001157006">
    <property type="component" value="Chromosome 6"/>
</dbReference>
<keyword evidence="2" id="KW-1185">Reference proteome</keyword>
<gene>
    <name evidence="1" type="ORF">VFH_VI199160</name>
</gene>
<dbReference type="AlphaFoldDB" id="A0AAV1BET8"/>
<dbReference type="EMBL" id="OX451741">
    <property type="protein sequence ID" value="CAI8620025.1"/>
    <property type="molecule type" value="Genomic_DNA"/>
</dbReference>
<proteinExistence type="predicted"/>
<evidence type="ECO:0000313" key="2">
    <source>
        <dbReference type="Proteomes" id="UP001157006"/>
    </source>
</evidence>